<evidence type="ECO:0000259" key="3">
    <source>
        <dbReference type="Pfam" id="PF02230"/>
    </source>
</evidence>
<dbReference type="Gene3D" id="3.40.50.1820">
    <property type="entry name" value="alpha/beta hydrolase"/>
    <property type="match status" value="1"/>
</dbReference>
<proteinExistence type="inferred from homology"/>
<dbReference type="Proteomes" id="UP000198975">
    <property type="component" value="Unassembled WGS sequence"/>
</dbReference>
<evidence type="ECO:0000256" key="1">
    <source>
        <dbReference type="ARBA" id="ARBA00006499"/>
    </source>
</evidence>
<dbReference type="RefSeq" id="WP_088238189.1">
    <property type="nucleotide sequence ID" value="NZ_FMAY01000001.1"/>
</dbReference>
<dbReference type="EMBL" id="FMAY01000001">
    <property type="protein sequence ID" value="SCB80170.1"/>
    <property type="molecule type" value="Genomic_DNA"/>
</dbReference>
<dbReference type="PANTHER" id="PTHR10655:SF17">
    <property type="entry name" value="LYSOPHOSPHOLIPASE-LIKE PROTEIN 1"/>
    <property type="match status" value="1"/>
</dbReference>
<evidence type="ECO:0000313" key="5">
    <source>
        <dbReference type="Proteomes" id="UP000198975"/>
    </source>
</evidence>
<keyword evidence="5" id="KW-1185">Reference proteome</keyword>
<dbReference type="Pfam" id="PF02230">
    <property type="entry name" value="Abhydrolase_2"/>
    <property type="match status" value="1"/>
</dbReference>
<dbReference type="InterPro" id="IPR029058">
    <property type="entry name" value="AB_hydrolase_fold"/>
</dbReference>
<dbReference type="SUPFAM" id="SSF53474">
    <property type="entry name" value="alpha/beta-Hydrolases"/>
    <property type="match status" value="1"/>
</dbReference>
<keyword evidence="2" id="KW-0378">Hydrolase</keyword>
<dbReference type="InterPro" id="IPR050565">
    <property type="entry name" value="LYPA1-2/EST-like"/>
</dbReference>
<dbReference type="AlphaFoldDB" id="A0A1C3ZD09"/>
<feature type="domain" description="Phospholipase/carboxylesterase/thioesterase" evidence="3">
    <location>
        <begin position="3"/>
        <end position="208"/>
    </location>
</feature>
<reference evidence="5" key="1">
    <citation type="submission" date="2016-08" db="EMBL/GenBank/DDBJ databases">
        <authorList>
            <person name="Varghese N."/>
            <person name="Submissions Spin"/>
        </authorList>
    </citation>
    <scope>NUCLEOTIDE SEQUENCE [LARGE SCALE GENOMIC DNA]</scope>
    <source>
        <strain evidence="5">REICA_082</strain>
    </source>
</reference>
<evidence type="ECO:0000313" key="4">
    <source>
        <dbReference type="EMBL" id="SCB80170.1"/>
    </source>
</evidence>
<sequence length="232" mass="25043">MKHDHFVVQSPQTPAKQLLLLFHGVGDNPVGMGEIGSRFAAQFPDALVVSIGGAEASGPAPGRQWFSVDGVTEENRQQRVDAIMPVFIDTVRYWQKQSGLDARATALIGFSQGAIMALEGVKAQPDLASRVIAFNGRYATLPQAVSAAHTIHLIHGGEDRVIDLAWAVAAEEALQSLGGDVTLDIVEDLEHAIDDRSMALALNHLRYTVPKHYFDEALSGGKPDDDDIIELI</sequence>
<evidence type="ECO:0000256" key="2">
    <source>
        <dbReference type="ARBA" id="ARBA00022801"/>
    </source>
</evidence>
<name>A0A1C3ZD09_9ENTR</name>
<comment type="similarity">
    <text evidence="1">Belongs to the AB hydrolase superfamily. AB hydrolase 2 family.</text>
</comment>
<accession>A0A1C3ZD09</accession>
<dbReference type="GO" id="GO:0016787">
    <property type="term" value="F:hydrolase activity"/>
    <property type="evidence" value="ECO:0007669"/>
    <property type="project" value="UniProtKB-KW"/>
</dbReference>
<dbReference type="NCBIfam" id="NF008525">
    <property type="entry name" value="PRK11460.1"/>
    <property type="match status" value="1"/>
</dbReference>
<dbReference type="OrthoDB" id="9801763at2"/>
<dbReference type="PANTHER" id="PTHR10655">
    <property type="entry name" value="LYSOPHOSPHOLIPASE-RELATED"/>
    <property type="match status" value="1"/>
</dbReference>
<protein>
    <submittedName>
        <fullName evidence="4">Phospholipase/carboxylesterase</fullName>
    </submittedName>
</protein>
<dbReference type="InterPro" id="IPR003140">
    <property type="entry name" value="PLipase/COase/thioEstase"/>
</dbReference>
<gene>
    <name evidence="4" type="ORF">GA0061071_101535</name>
</gene>
<organism evidence="4 5">
    <name type="scientific">Kosakonia oryzendophytica</name>
    <dbReference type="NCBI Taxonomy" id="1005665"/>
    <lineage>
        <taxon>Bacteria</taxon>
        <taxon>Pseudomonadati</taxon>
        <taxon>Pseudomonadota</taxon>
        <taxon>Gammaproteobacteria</taxon>
        <taxon>Enterobacterales</taxon>
        <taxon>Enterobacteriaceae</taxon>
        <taxon>Kosakonia</taxon>
    </lineage>
</organism>